<organism evidence="2 3">
    <name type="scientific">Bursaphelenchus xylophilus</name>
    <name type="common">Pinewood nematode worm</name>
    <name type="synonym">Aphelenchoides xylophilus</name>
    <dbReference type="NCBI Taxonomy" id="6326"/>
    <lineage>
        <taxon>Eukaryota</taxon>
        <taxon>Metazoa</taxon>
        <taxon>Ecdysozoa</taxon>
        <taxon>Nematoda</taxon>
        <taxon>Chromadorea</taxon>
        <taxon>Rhabditida</taxon>
        <taxon>Tylenchina</taxon>
        <taxon>Tylenchomorpha</taxon>
        <taxon>Aphelenchoidea</taxon>
        <taxon>Aphelenchoididae</taxon>
        <taxon>Bursaphelenchus</taxon>
    </lineage>
</organism>
<feature type="chain" id="PRO_5013221310" evidence="1">
    <location>
        <begin position="16"/>
        <end position="84"/>
    </location>
</feature>
<evidence type="ECO:0000313" key="2">
    <source>
        <dbReference type="Proteomes" id="UP000095284"/>
    </source>
</evidence>
<dbReference type="AlphaFoldDB" id="A0A1I7SKN2"/>
<reference evidence="3" key="1">
    <citation type="submission" date="2016-11" db="UniProtKB">
        <authorList>
            <consortium name="WormBaseParasite"/>
        </authorList>
    </citation>
    <scope>IDENTIFICATION</scope>
</reference>
<protein>
    <submittedName>
        <fullName evidence="3">Secreted protein</fullName>
    </submittedName>
</protein>
<evidence type="ECO:0000256" key="1">
    <source>
        <dbReference type="SAM" id="SignalP"/>
    </source>
</evidence>
<name>A0A1I7SKN2_BURXY</name>
<feature type="signal peptide" evidence="1">
    <location>
        <begin position="1"/>
        <end position="15"/>
    </location>
</feature>
<sequence length="84" mass="9502">MMFLALLIVTKFVVATNLSSSGTNRRNLIFNIDQLFVETSDAIRFGSNKQRLYPQFSLTTSEISVRATLDDEDAFGHCRKYCSS</sequence>
<accession>A0A1I7SKN2</accession>
<dbReference type="WBParaSite" id="BXY_1361300.1">
    <property type="protein sequence ID" value="BXY_1361300.1"/>
    <property type="gene ID" value="BXY_1361300"/>
</dbReference>
<evidence type="ECO:0000313" key="3">
    <source>
        <dbReference type="WBParaSite" id="BXY_1361300.1"/>
    </source>
</evidence>
<dbReference type="Proteomes" id="UP000095284">
    <property type="component" value="Unplaced"/>
</dbReference>
<keyword evidence="1" id="KW-0732">Signal</keyword>
<proteinExistence type="predicted"/>